<dbReference type="AlphaFoldDB" id="A0A1I1XWW2"/>
<evidence type="ECO:0000313" key="3">
    <source>
        <dbReference type="Proteomes" id="UP000199400"/>
    </source>
</evidence>
<evidence type="ECO:0000259" key="1">
    <source>
        <dbReference type="PROSITE" id="PS50022"/>
    </source>
</evidence>
<dbReference type="RefSeq" id="WP_096331101.1">
    <property type="nucleotide sequence ID" value="NZ_FOMX01000008.1"/>
</dbReference>
<gene>
    <name evidence="2" type="ORF">SAMN02745121_03051</name>
</gene>
<evidence type="ECO:0000313" key="2">
    <source>
        <dbReference type="EMBL" id="SFE10363.1"/>
    </source>
</evidence>
<proteinExistence type="predicted"/>
<reference evidence="3" key="1">
    <citation type="submission" date="2016-10" db="EMBL/GenBank/DDBJ databases">
        <authorList>
            <person name="Varghese N."/>
            <person name="Submissions S."/>
        </authorList>
    </citation>
    <scope>NUCLEOTIDE SEQUENCE [LARGE SCALE GENOMIC DNA]</scope>
    <source>
        <strain evidence="3">ATCC 25963</strain>
    </source>
</reference>
<dbReference type="InterPro" id="IPR000421">
    <property type="entry name" value="FA58C"/>
</dbReference>
<name>A0A1I1XWW2_9BACT</name>
<dbReference type="PROSITE" id="PS50022">
    <property type="entry name" value="FA58C_3"/>
    <property type="match status" value="1"/>
</dbReference>
<organism evidence="2 3">
    <name type="scientific">Nannocystis exedens</name>
    <dbReference type="NCBI Taxonomy" id="54"/>
    <lineage>
        <taxon>Bacteria</taxon>
        <taxon>Pseudomonadati</taxon>
        <taxon>Myxococcota</taxon>
        <taxon>Polyangia</taxon>
        <taxon>Nannocystales</taxon>
        <taxon>Nannocystaceae</taxon>
        <taxon>Nannocystis</taxon>
    </lineage>
</organism>
<protein>
    <recommendedName>
        <fullName evidence="1">F5/8 type C domain-containing protein</fullName>
    </recommendedName>
</protein>
<dbReference type="Proteomes" id="UP000199400">
    <property type="component" value="Unassembled WGS sequence"/>
</dbReference>
<feature type="domain" description="F5/8 type C" evidence="1">
    <location>
        <begin position="8"/>
        <end position="135"/>
    </location>
</feature>
<dbReference type="EMBL" id="FOMX01000008">
    <property type="protein sequence ID" value="SFE10363.1"/>
    <property type="molecule type" value="Genomic_DNA"/>
</dbReference>
<accession>A0A1I1XWW2</accession>
<sequence length="135" mass="14968">MQQWTYECSRPALALASDAPTDLRLDISCADPEVVGPSVWASSSADDLRIWRDITVDLQSPNQRIVIDVPKSGDPGAVEFLLKRCHTDCFDVTVNSLHLQSDGEEHQWLGPTGRYVVRVSRAADDPGPVHVRFEP</sequence>
<keyword evidence="3" id="KW-1185">Reference proteome</keyword>